<dbReference type="GO" id="GO:0008360">
    <property type="term" value="P:regulation of cell shape"/>
    <property type="evidence" value="ECO:0007669"/>
    <property type="project" value="UniProtKB-KW"/>
</dbReference>
<sequence length="418" mass="45017">MDKYVINGGGRLCGSVALQSAKNSVLPLFAASILTDKRVIIRDAPNISDVTCMAQILRELGAEVGFSDGNVTIDSANASCHEISSALTKELRSSVFMLGSLLTRFGRALIAYPGGCDIGLRPIDLHLNALKRLGVTISERDGFIFCECARLRGAEILLDFPSVGATENILLAAVKAEGKTVLTGAAKEPEIVDLQNFLNAMGAHISGAGTDVIEIEGVRELHGVTYRPMKDRIEAGTYLLAGAACGGEVEVVGVTPENIRLLLHKLRENGCKIHAKNDKIRVESRGRLKCNRRIETMPFPGFPTDLQAQATALNASCEGCALIVENLFETRFKYVPELQKMGADIEVRGRTAFVRGVKKLHVARVVAGDLRGGAALVIAALSAEGESEVLDLSHIDRGYADFRGKLRKLGADIRRVRI</sequence>
<evidence type="ECO:0000256" key="11">
    <source>
        <dbReference type="ARBA" id="ARBA00047527"/>
    </source>
</evidence>
<keyword evidence="8 12" id="KW-0131">Cell cycle</keyword>
<dbReference type="GO" id="GO:0008760">
    <property type="term" value="F:UDP-N-acetylglucosamine 1-carboxyvinyltransferase activity"/>
    <property type="evidence" value="ECO:0007669"/>
    <property type="project" value="UniProtKB-UniRule"/>
</dbReference>
<name>A0A9D2DW85_9FIRM</name>
<proteinExistence type="inferred from homology"/>
<dbReference type="InterPro" id="IPR001986">
    <property type="entry name" value="Enolpyruvate_Tfrase_dom"/>
</dbReference>
<keyword evidence="5 12" id="KW-0808">Transferase</keyword>
<dbReference type="NCBIfam" id="TIGR01072">
    <property type="entry name" value="murA"/>
    <property type="match status" value="1"/>
</dbReference>
<evidence type="ECO:0000256" key="6">
    <source>
        <dbReference type="ARBA" id="ARBA00022960"/>
    </source>
</evidence>
<comment type="catalytic activity">
    <reaction evidence="11 12">
        <text>phosphoenolpyruvate + UDP-N-acetyl-alpha-D-glucosamine = UDP-N-acetyl-3-O-(1-carboxyvinyl)-alpha-D-glucosamine + phosphate</text>
        <dbReference type="Rhea" id="RHEA:18681"/>
        <dbReference type="ChEBI" id="CHEBI:43474"/>
        <dbReference type="ChEBI" id="CHEBI:57705"/>
        <dbReference type="ChEBI" id="CHEBI:58702"/>
        <dbReference type="ChEBI" id="CHEBI:68483"/>
        <dbReference type="EC" id="2.5.1.7"/>
    </reaction>
</comment>
<dbReference type="Proteomes" id="UP000824044">
    <property type="component" value="Unassembled WGS sequence"/>
</dbReference>
<reference evidence="14" key="2">
    <citation type="submission" date="2021-04" db="EMBL/GenBank/DDBJ databases">
        <authorList>
            <person name="Gilroy R."/>
        </authorList>
    </citation>
    <scope>NUCLEOTIDE SEQUENCE</scope>
    <source>
        <strain evidence="14">CHK33-5263</strain>
    </source>
</reference>
<evidence type="ECO:0000256" key="3">
    <source>
        <dbReference type="ARBA" id="ARBA00022490"/>
    </source>
</evidence>
<comment type="function">
    <text evidence="12">Cell wall formation. Adds enolpyruvyl to UDP-N-acetylglucosamine.</text>
</comment>
<evidence type="ECO:0000256" key="1">
    <source>
        <dbReference type="ARBA" id="ARBA00004496"/>
    </source>
</evidence>
<evidence type="ECO:0000256" key="4">
    <source>
        <dbReference type="ARBA" id="ARBA00022618"/>
    </source>
</evidence>
<dbReference type="GO" id="GO:0019277">
    <property type="term" value="P:UDP-N-acetylgalactosamine biosynthetic process"/>
    <property type="evidence" value="ECO:0007669"/>
    <property type="project" value="InterPro"/>
</dbReference>
<dbReference type="EMBL" id="DXBS01000042">
    <property type="protein sequence ID" value="HIZ24233.1"/>
    <property type="molecule type" value="Genomic_DNA"/>
</dbReference>
<dbReference type="EC" id="2.5.1.7" evidence="12"/>
<dbReference type="GO" id="GO:0051301">
    <property type="term" value="P:cell division"/>
    <property type="evidence" value="ECO:0007669"/>
    <property type="project" value="UniProtKB-KW"/>
</dbReference>
<feature type="modified residue" description="2-(S-cysteinyl)pyruvic acid O-phosphothioketal" evidence="12">
    <location>
        <position position="116"/>
    </location>
</feature>
<comment type="caution">
    <text evidence="14">The sequence shown here is derived from an EMBL/GenBank/DDBJ whole genome shotgun (WGS) entry which is preliminary data.</text>
</comment>
<dbReference type="SUPFAM" id="SSF55205">
    <property type="entry name" value="EPT/RTPC-like"/>
    <property type="match status" value="1"/>
</dbReference>
<comment type="subcellular location">
    <subcellularLocation>
        <location evidence="1 12">Cytoplasm</location>
    </subcellularLocation>
</comment>
<evidence type="ECO:0000256" key="9">
    <source>
        <dbReference type="ARBA" id="ARBA00023316"/>
    </source>
</evidence>
<dbReference type="NCBIfam" id="NF006873">
    <property type="entry name" value="PRK09369.1"/>
    <property type="match status" value="1"/>
</dbReference>
<dbReference type="PANTHER" id="PTHR43783">
    <property type="entry name" value="UDP-N-ACETYLGLUCOSAMINE 1-CARBOXYVINYLTRANSFERASE"/>
    <property type="match status" value="1"/>
</dbReference>
<keyword evidence="3 12" id="KW-0963">Cytoplasm</keyword>
<dbReference type="InterPro" id="IPR050068">
    <property type="entry name" value="MurA_subfamily"/>
</dbReference>
<comment type="similarity">
    <text evidence="10 12">Belongs to the EPSP synthase family. MurA subfamily.</text>
</comment>
<protein>
    <recommendedName>
        <fullName evidence="12">UDP-N-acetylglucosamine 1-carboxyvinyltransferase</fullName>
        <ecNumber evidence="12">2.5.1.7</ecNumber>
    </recommendedName>
    <alternativeName>
        <fullName evidence="12">Enoylpyruvate transferase</fullName>
    </alternativeName>
    <alternativeName>
        <fullName evidence="12">UDP-N-acetylglucosamine enolpyruvyl transferase</fullName>
        <shortName evidence="12">EPT</shortName>
    </alternativeName>
</protein>
<evidence type="ECO:0000256" key="5">
    <source>
        <dbReference type="ARBA" id="ARBA00022679"/>
    </source>
</evidence>
<evidence type="ECO:0000256" key="8">
    <source>
        <dbReference type="ARBA" id="ARBA00023306"/>
    </source>
</evidence>
<dbReference type="PANTHER" id="PTHR43783:SF1">
    <property type="entry name" value="UDP-N-ACETYLGLUCOSAMINE 1-CARBOXYVINYLTRANSFERASE"/>
    <property type="match status" value="1"/>
</dbReference>
<comment type="pathway">
    <text evidence="2 12">Cell wall biogenesis; peptidoglycan biosynthesis.</text>
</comment>
<evidence type="ECO:0000259" key="13">
    <source>
        <dbReference type="Pfam" id="PF00275"/>
    </source>
</evidence>
<evidence type="ECO:0000256" key="12">
    <source>
        <dbReference type="HAMAP-Rule" id="MF_00111"/>
    </source>
</evidence>
<dbReference type="InterPro" id="IPR005750">
    <property type="entry name" value="UDP_GlcNAc_COvinyl_MurA"/>
</dbReference>
<dbReference type="CDD" id="cd01555">
    <property type="entry name" value="UdpNAET"/>
    <property type="match status" value="1"/>
</dbReference>
<feature type="binding site" evidence="12">
    <location>
        <position position="327"/>
    </location>
    <ligand>
        <name>UDP-N-acetyl-alpha-D-glucosamine</name>
        <dbReference type="ChEBI" id="CHEBI:57705"/>
    </ligand>
</feature>
<dbReference type="AlphaFoldDB" id="A0A9D2DW85"/>
<evidence type="ECO:0000256" key="2">
    <source>
        <dbReference type="ARBA" id="ARBA00004752"/>
    </source>
</evidence>
<dbReference type="HAMAP" id="MF_00111">
    <property type="entry name" value="MurA"/>
    <property type="match status" value="1"/>
</dbReference>
<dbReference type="InterPro" id="IPR036968">
    <property type="entry name" value="Enolpyruvate_Tfrase_sf"/>
</dbReference>
<dbReference type="GO" id="GO:0005737">
    <property type="term" value="C:cytoplasm"/>
    <property type="evidence" value="ECO:0007669"/>
    <property type="project" value="UniProtKB-SubCell"/>
</dbReference>
<feature type="domain" description="Enolpyruvate transferase" evidence="13">
    <location>
        <begin position="7"/>
        <end position="406"/>
    </location>
</feature>
<feature type="binding site" evidence="12">
    <location>
        <begin position="121"/>
        <end position="125"/>
    </location>
    <ligand>
        <name>UDP-N-acetyl-alpha-D-glucosamine</name>
        <dbReference type="ChEBI" id="CHEBI:57705"/>
    </ligand>
</feature>
<dbReference type="InterPro" id="IPR013792">
    <property type="entry name" value="RNA3'P_cycl/enolpyr_Trfase_a/b"/>
</dbReference>
<evidence type="ECO:0000313" key="14">
    <source>
        <dbReference type="EMBL" id="HIZ24233.1"/>
    </source>
</evidence>
<feature type="binding site" evidence="12">
    <location>
        <position position="305"/>
    </location>
    <ligand>
        <name>UDP-N-acetyl-alpha-D-glucosamine</name>
        <dbReference type="ChEBI" id="CHEBI:57705"/>
    </ligand>
</feature>
<feature type="active site" description="Proton donor" evidence="12">
    <location>
        <position position="116"/>
    </location>
</feature>
<evidence type="ECO:0000256" key="10">
    <source>
        <dbReference type="ARBA" id="ARBA00038367"/>
    </source>
</evidence>
<organism evidence="14 15">
    <name type="scientific">Candidatus Gallimonas intestinigallinarum</name>
    <dbReference type="NCBI Taxonomy" id="2838604"/>
    <lineage>
        <taxon>Bacteria</taxon>
        <taxon>Bacillati</taxon>
        <taxon>Bacillota</taxon>
        <taxon>Clostridia</taxon>
        <taxon>Candidatus Gallimonas</taxon>
    </lineage>
</organism>
<gene>
    <name evidence="12 14" type="primary">murA</name>
    <name evidence="14" type="ORF">H9812_02000</name>
</gene>
<dbReference type="Gene3D" id="3.65.10.10">
    <property type="entry name" value="Enolpyruvate transferase domain"/>
    <property type="match status" value="2"/>
</dbReference>
<keyword evidence="9 12" id="KW-0961">Cell wall biogenesis/degradation</keyword>
<keyword evidence="7 12" id="KW-0573">Peptidoglycan synthesis</keyword>
<accession>A0A9D2DW85</accession>
<dbReference type="GO" id="GO:0009252">
    <property type="term" value="P:peptidoglycan biosynthetic process"/>
    <property type="evidence" value="ECO:0007669"/>
    <property type="project" value="UniProtKB-UniRule"/>
</dbReference>
<keyword evidence="12" id="KW-0670">Pyruvate</keyword>
<evidence type="ECO:0000313" key="15">
    <source>
        <dbReference type="Proteomes" id="UP000824044"/>
    </source>
</evidence>
<comment type="caution">
    <text evidence="12">Lacks conserved residue(s) required for the propagation of feature annotation.</text>
</comment>
<evidence type="ECO:0000256" key="7">
    <source>
        <dbReference type="ARBA" id="ARBA00022984"/>
    </source>
</evidence>
<keyword evidence="4 12" id="KW-0132">Cell division</keyword>
<feature type="binding site" evidence="12">
    <location>
        <position position="92"/>
    </location>
    <ligand>
        <name>UDP-N-acetyl-alpha-D-glucosamine</name>
        <dbReference type="ChEBI" id="CHEBI:57705"/>
    </ligand>
</feature>
<dbReference type="Pfam" id="PF00275">
    <property type="entry name" value="EPSP_synthase"/>
    <property type="match status" value="1"/>
</dbReference>
<reference evidence="14" key="1">
    <citation type="journal article" date="2021" name="PeerJ">
        <title>Extensive microbial diversity within the chicken gut microbiome revealed by metagenomics and culture.</title>
        <authorList>
            <person name="Gilroy R."/>
            <person name="Ravi A."/>
            <person name="Getino M."/>
            <person name="Pursley I."/>
            <person name="Horton D.L."/>
            <person name="Alikhan N.F."/>
            <person name="Baker D."/>
            <person name="Gharbi K."/>
            <person name="Hall N."/>
            <person name="Watson M."/>
            <person name="Adriaenssens E.M."/>
            <person name="Foster-Nyarko E."/>
            <person name="Jarju S."/>
            <person name="Secka A."/>
            <person name="Antonio M."/>
            <person name="Oren A."/>
            <person name="Chaudhuri R.R."/>
            <person name="La Ragione R."/>
            <person name="Hildebrand F."/>
            <person name="Pallen M.J."/>
        </authorList>
    </citation>
    <scope>NUCLEOTIDE SEQUENCE</scope>
    <source>
        <strain evidence="14">CHK33-5263</strain>
    </source>
</reference>
<feature type="binding site" evidence="12">
    <location>
        <begin position="22"/>
        <end position="23"/>
    </location>
    <ligand>
        <name>phosphoenolpyruvate</name>
        <dbReference type="ChEBI" id="CHEBI:58702"/>
    </ligand>
</feature>
<dbReference type="GO" id="GO:0071555">
    <property type="term" value="P:cell wall organization"/>
    <property type="evidence" value="ECO:0007669"/>
    <property type="project" value="UniProtKB-KW"/>
</dbReference>
<keyword evidence="6 12" id="KW-0133">Cell shape</keyword>